<evidence type="ECO:0000256" key="3">
    <source>
        <dbReference type="ARBA" id="ARBA00022801"/>
    </source>
</evidence>
<dbReference type="EMBL" id="ML178822">
    <property type="protein sequence ID" value="TFL02694.1"/>
    <property type="molecule type" value="Genomic_DNA"/>
</dbReference>
<dbReference type="Pfam" id="PF01195">
    <property type="entry name" value="Pept_tRNA_hydro"/>
    <property type="match status" value="1"/>
</dbReference>
<organism evidence="6 7">
    <name type="scientific">Pterulicium gracile</name>
    <dbReference type="NCBI Taxonomy" id="1884261"/>
    <lineage>
        <taxon>Eukaryota</taxon>
        <taxon>Fungi</taxon>
        <taxon>Dikarya</taxon>
        <taxon>Basidiomycota</taxon>
        <taxon>Agaricomycotina</taxon>
        <taxon>Agaricomycetes</taxon>
        <taxon>Agaricomycetidae</taxon>
        <taxon>Agaricales</taxon>
        <taxon>Pleurotineae</taxon>
        <taxon>Pterulaceae</taxon>
        <taxon>Pterulicium</taxon>
    </lineage>
</organism>
<dbReference type="AlphaFoldDB" id="A0A5C3QWG2"/>
<sequence>MTAGFIPHILIAGLGNYPLPLTRHSIGHLIIDALAARHSISLANDRAKGGLFGTAQVSIEDTPVSLSLFKSKSLMNVSGPSIVSALRQSSKLPSSLILVSDSLSHRVESLHLRFGGSANGHNGVKSVIKALGNDDQFYRLRVGIGKNEGVDAAEYVMRRLSQHERGFWGEEHGEGVDLVMREVGKVMRERVKKGPGLAELGI</sequence>
<dbReference type="NCBIfam" id="TIGR00447">
    <property type="entry name" value="pth"/>
    <property type="match status" value="1"/>
</dbReference>
<evidence type="ECO:0000256" key="5">
    <source>
        <dbReference type="ARBA" id="ARBA00038063"/>
    </source>
</evidence>
<dbReference type="GO" id="GO:0000049">
    <property type="term" value="F:tRNA binding"/>
    <property type="evidence" value="ECO:0007669"/>
    <property type="project" value="UniProtKB-KW"/>
</dbReference>
<evidence type="ECO:0000256" key="4">
    <source>
        <dbReference type="ARBA" id="ARBA00022884"/>
    </source>
</evidence>
<protein>
    <recommendedName>
        <fullName evidence="1">peptidyl-tRNA hydrolase</fullName>
        <ecNumber evidence="1">3.1.1.29</ecNumber>
    </recommendedName>
</protein>
<comment type="similarity">
    <text evidence="5">Belongs to the PTH family.</text>
</comment>
<evidence type="ECO:0000313" key="7">
    <source>
        <dbReference type="Proteomes" id="UP000305067"/>
    </source>
</evidence>
<dbReference type="PANTHER" id="PTHR17224">
    <property type="entry name" value="PEPTIDYL-TRNA HYDROLASE"/>
    <property type="match status" value="1"/>
</dbReference>
<keyword evidence="7" id="KW-1185">Reference proteome</keyword>
<dbReference type="PROSITE" id="PS01196">
    <property type="entry name" value="PEPT_TRNA_HYDROL_2"/>
    <property type="match status" value="1"/>
</dbReference>
<dbReference type="STRING" id="1884261.A0A5C3QWG2"/>
<dbReference type="PANTHER" id="PTHR17224:SF1">
    <property type="entry name" value="PEPTIDYL-TRNA HYDROLASE"/>
    <property type="match status" value="1"/>
</dbReference>
<dbReference type="OrthoDB" id="1711136at2759"/>
<gene>
    <name evidence="6" type="ORF">BDV98DRAFT_547265</name>
</gene>
<keyword evidence="4" id="KW-0694">RNA-binding</keyword>
<reference evidence="6 7" key="1">
    <citation type="journal article" date="2019" name="Nat. Ecol. Evol.">
        <title>Megaphylogeny resolves global patterns of mushroom evolution.</title>
        <authorList>
            <person name="Varga T."/>
            <person name="Krizsan K."/>
            <person name="Foldi C."/>
            <person name="Dima B."/>
            <person name="Sanchez-Garcia M."/>
            <person name="Sanchez-Ramirez S."/>
            <person name="Szollosi G.J."/>
            <person name="Szarkandi J.G."/>
            <person name="Papp V."/>
            <person name="Albert L."/>
            <person name="Andreopoulos W."/>
            <person name="Angelini C."/>
            <person name="Antonin V."/>
            <person name="Barry K.W."/>
            <person name="Bougher N.L."/>
            <person name="Buchanan P."/>
            <person name="Buyck B."/>
            <person name="Bense V."/>
            <person name="Catcheside P."/>
            <person name="Chovatia M."/>
            <person name="Cooper J."/>
            <person name="Damon W."/>
            <person name="Desjardin D."/>
            <person name="Finy P."/>
            <person name="Geml J."/>
            <person name="Haridas S."/>
            <person name="Hughes K."/>
            <person name="Justo A."/>
            <person name="Karasinski D."/>
            <person name="Kautmanova I."/>
            <person name="Kiss B."/>
            <person name="Kocsube S."/>
            <person name="Kotiranta H."/>
            <person name="LaButti K.M."/>
            <person name="Lechner B.E."/>
            <person name="Liimatainen K."/>
            <person name="Lipzen A."/>
            <person name="Lukacs Z."/>
            <person name="Mihaltcheva S."/>
            <person name="Morgado L.N."/>
            <person name="Niskanen T."/>
            <person name="Noordeloos M.E."/>
            <person name="Ohm R.A."/>
            <person name="Ortiz-Santana B."/>
            <person name="Ovrebo C."/>
            <person name="Racz N."/>
            <person name="Riley R."/>
            <person name="Savchenko A."/>
            <person name="Shiryaev A."/>
            <person name="Soop K."/>
            <person name="Spirin V."/>
            <person name="Szebenyi C."/>
            <person name="Tomsovsky M."/>
            <person name="Tulloss R.E."/>
            <person name="Uehling J."/>
            <person name="Grigoriev I.V."/>
            <person name="Vagvolgyi C."/>
            <person name="Papp T."/>
            <person name="Martin F.M."/>
            <person name="Miettinen O."/>
            <person name="Hibbett D.S."/>
            <person name="Nagy L.G."/>
        </authorList>
    </citation>
    <scope>NUCLEOTIDE SEQUENCE [LARGE SCALE GENOMIC DNA]</scope>
    <source>
        <strain evidence="6 7">CBS 309.79</strain>
    </source>
</reference>
<dbReference type="Gene3D" id="3.40.50.1470">
    <property type="entry name" value="Peptidyl-tRNA hydrolase"/>
    <property type="match status" value="1"/>
</dbReference>
<dbReference type="SUPFAM" id="SSF53178">
    <property type="entry name" value="Peptidyl-tRNA hydrolase-like"/>
    <property type="match status" value="1"/>
</dbReference>
<dbReference type="GO" id="GO:0004045">
    <property type="term" value="F:peptidyl-tRNA hydrolase activity"/>
    <property type="evidence" value="ECO:0007669"/>
    <property type="project" value="UniProtKB-EC"/>
</dbReference>
<dbReference type="Proteomes" id="UP000305067">
    <property type="component" value="Unassembled WGS sequence"/>
</dbReference>
<proteinExistence type="inferred from homology"/>
<keyword evidence="2" id="KW-0820">tRNA-binding</keyword>
<dbReference type="InterPro" id="IPR036416">
    <property type="entry name" value="Pept_tRNA_hydro_sf"/>
</dbReference>
<dbReference type="InterPro" id="IPR018171">
    <property type="entry name" value="Pept_tRNA_hydro_CS"/>
</dbReference>
<dbReference type="EC" id="3.1.1.29" evidence="1"/>
<evidence type="ECO:0000313" key="6">
    <source>
        <dbReference type="EMBL" id="TFL02694.1"/>
    </source>
</evidence>
<keyword evidence="3 6" id="KW-0378">Hydrolase</keyword>
<dbReference type="InterPro" id="IPR001328">
    <property type="entry name" value="Pept_tRNA_hydro"/>
</dbReference>
<name>A0A5C3QWG2_9AGAR</name>
<accession>A0A5C3QWG2</accession>
<evidence type="ECO:0000256" key="1">
    <source>
        <dbReference type="ARBA" id="ARBA00013260"/>
    </source>
</evidence>
<evidence type="ECO:0000256" key="2">
    <source>
        <dbReference type="ARBA" id="ARBA00022555"/>
    </source>
</evidence>